<evidence type="ECO:0000256" key="1">
    <source>
        <dbReference type="ARBA" id="ARBA00022801"/>
    </source>
</evidence>
<sequence length="328" mass="34893">MTSSAPTRRIIVDTDTGIDDALALLYLAAQPEVELVAITAVYGNCVVDDSVQNIAYVLGLVGLGETPVARGAAKPLHAEPHIAHYVHGHDGLGDVIDERPQPSNLLPQSAAEYLVELARGNPGEYELLTLGPLTNIALALEIEPDLLTLFTSITIMGGSGPFPEVGRTDMFDANIQNDADAARAVFQAPATRRLMVGVNATATVVTDEQDVLMLHRSGTATGTFAATILESYLDFYRLAWGRRVSPVHDGLAAMLMLHPEWATETVTGPVNITNDGFTVRARVMQTAEGRLVPWPIEPAPDTIAVTAVNIEAALHAFLTALIEAGADS</sequence>
<dbReference type="GO" id="GO:0008477">
    <property type="term" value="F:purine nucleosidase activity"/>
    <property type="evidence" value="ECO:0007669"/>
    <property type="project" value="TreeGrafter"/>
</dbReference>
<name>A0A4V4RHF0_9MICO</name>
<dbReference type="AlphaFoldDB" id="A0A4V4RHF0"/>
<dbReference type="Pfam" id="PF01156">
    <property type="entry name" value="IU_nuc_hydro"/>
    <property type="match status" value="1"/>
</dbReference>
<dbReference type="OrthoDB" id="9797882at2"/>
<evidence type="ECO:0000313" key="5">
    <source>
        <dbReference type="Proteomes" id="UP000306192"/>
    </source>
</evidence>
<dbReference type="Gene3D" id="3.90.245.10">
    <property type="entry name" value="Ribonucleoside hydrolase-like"/>
    <property type="match status" value="1"/>
</dbReference>
<evidence type="ECO:0000313" key="4">
    <source>
        <dbReference type="EMBL" id="TIH40044.1"/>
    </source>
</evidence>
<protein>
    <submittedName>
        <fullName evidence="4">Nucleoside hydrolase</fullName>
    </submittedName>
</protein>
<proteinExistence type="predicted"/>
<dbReference type="GO" id="GO:0006152">
    <property type="term" value="P:purine nucleoside catabolic process"/>
    <property type="evidence" value="ECO:0007669"/>
    <property type="project" value="TreeGrafter"/>
</dbReference>
<comment type="caution">
    <text evidence="4">The sequence shown here is derived from an EMBL/GenBank/DDBJ whole genome shotgun (WGS) entry which is preliminary data.</text>
</comment>
<accession>A0A4V4RHF0</accession>
<evidence type="ECO:0000256" key="2">
    <source>
        <dbReference type="ARBA" id="ARBA00023295"/>
    </source>
</evidence>
<dbReference type="PANTHER" id="PTHR12304">
    <property type="entry name" value="INOSINE-URIDINE PREFERRING NUCLEOSIDE HYDROLASE"/>
    <property type="match status" value="1"/>
</dbReference>
<keyword evidence="1 4" id="KW-0378">Hydrolase</keyword>
<dbReference type="InterPro" id="IPR036452">
    <property type="entry name" value="Ribo_hydro-like"/>
</dbReference>
<feature type="domain" description="Inosine/uridine-preferring nucleoside hydrolase" evidence="3">
    <location>
        <begin position="10"/>
        <end position="309"/>
    </location>
</feature>
<dbReference type="InterPro" id="IPR023186">
    <property type="entry name" value="IUNH"/>
</dbReference>
<reference evidence="4 5" key="1">
    <citation type="journal article" date="2019" name="Microorganisms">
        <title>Systematic Affiliation and Genome Analysis of Subtercola vilae DB165(T) with Particular Emphasis on Cold Adaptation of an Isolate from a High-Altitude Cold Volcano Lake.</title>
        <authorList>
            <person name="Villalobos A.S."/>
            <person name="Wiese J."/>
            <person name="Imhoff J.F."/>
            <person name="Dorador C."/>
            <person name="Keller A."/>
            <person name="Hentschel U."/>
        </authorList>
    </citation>
    <scope>NUCLEOTIDE SEQUENCE [LARGE SCALE GENOMIC DNA]</scope>
    <source>
        <strain evidence="4 5">DB165</strain>
    </source>
</reference>
<dbReference type="GO" id="GO:0005829">
    <property type="term" value="C:cytosol"/>
    <property type="evidence" value="ECO:0007669"/>
    <property type="project" value="TreeGrafter"/>
</dbReference>
<dbReference type="Proteomes" id="UP000306192">
    <property type="component" value="Unassembled WGS sequence"/>
</dbReference>
<dbReference type="EMBL" id="QYRT01000004">
    <property type="protein sequence ID" value="TIH40044.1"/>
    <property type="molecule type" value="Genomic_DNA"/>
</dbReference>
<dbReference type="SUPFAM" id="SSF53590">
    <property type="entry name" value="Nucleoside hydrolase"/>
    <property type="match status" value="1"/>
</dbReference>
<keyword evidence="5" id="KW-1185">Reference proteome</keyword>
<evidence type="ECO:0000259" key="3">
    <source>
        <dbReference type="Pfam" id="PF01156"/>
    </source>
</evidence>
<organism evidence="4 5">
    <name type="scientific">Subtercola vilae</name>
    <dbReference type="NCBI Taxonomy" id="2056433"/>
    <lineage>
        <taxon>Bacteria</taxon>
        <taxon>Bacillati</taxon>
        <taxon>Actinomycetota</taxon>
        <taxon>Actinomycetes</taxon>
        <taxon>Micrococcales</taxon>
        <taxon>Microbacteriaceae</taxon>
        <taxon>Subtercola</taxon>
    </lineage>
</organism>
<gene>
    <name evidence="4" type="ORF">D4765_02635</name>
</gene>
<keyword evidence="2" id="KW-0326">Glycosidase</keyword>
<dbReference type="InterPro" id="IPR001910">
    <property type="entry name" value="Inosine/uridine_hydrolase_dom"/>
</dbReference>
<dbReference type="PANTHER" id="PTHR12304:SF4">
    <property type="entry name" value="URIDINE NUCLEOSIDASE"/>
    <property type="match status" value="1"/>
</dbReference>